<organism evidence="2 3">
    <name type="scientific">Aliidiomarina sanyensis</name>
    <dbReference type="NCBI Taxonomy" id="1249555"/>
    <lineage>
        <taxon>Bacteria</taxon>
        <taxon>Pseudomonadati</taxon>
        <taxon>Pseudomonadota</taxon>
        <taxon>Gammaproteobacteria</taxon>
        <taxon>Alteromonadales</taxon>
        <taxon>Idiomarinaceae</taxon>
        <taxon>Aliidiomarina</taxon>
    </lineage>
</organism>
<keyword evidence="1" id="KW-0472">Membrane</keyword>
<dbReference type="AlphaFoldDB" id="A0A432WBQ3"/>
<keyword evidence="1" id="KW-1133">Transmembrane helix</keyword>
<name>A0A432WBQ3_9GAMM</name>
<protein>
    <submittedName>
        <fullName evidence="2">Uncharacterized protein</fullName>
    </submittedName>
</protein>
<gene>
    <name evidence="2" type="ORF">CWE11_09555</name>
</gene>
<keyword evidence="1" id="KW-0812">Transmembrane</keyword>
<evidence type="ECO:0000313" key="2">
    <source>
        <dbReference type="EMBL" id="RUO29483.1"/>
    </source>
</evidence>
<evidence type="ECO:0000256" key="1">
    <source>
        <dbReference type="SAM" id="Phobius"/>
    </source>
</evidence>
<sequence length="166" mass="18852">MCFCALIHLLSVIYVACYFHKAFMKYPVKKLLINFGGYTFWGLLFVWGVAALLLKSCESLCYHEVLHTEHSPNGAFSAEIYIGDCGGATTDFYGGVNVTSKNGDEVFERLITFRGRPEETGLEVRWSSDEELVISISDLHKVRTLRPRSKFSSGFNTNYEFRHEAN</sequence>
<reference evidence="2 3" key="1">
    <citation type="journal article" date="2011" name="Front. Microbiol.">
        <title>Genomic signatures of strain selection and enhancement in Bacillus atrophaeus var. globigii, a historical biowarfare simulant.</title>
        <authorList>
            <person name="Gibbons H.S."/>
            <person name="Broomall S.M."/>
            <person name="McNew L.A."/>
            <person name="Daligault H."/>
            <person name="Chapman C."/>
            <person name="Bruce D."/>
            <person name="Karavis M."/>
            <person name="Krepps M."/>
            <person name="McGregor P.A."/>
            <person name="Hong C."/>
            <person name="Park K.H."/>
            <person name="Akmal A."/>
            <person name="Feldman A."/>
            <person name="Lin J.S."/>
            <person name="Chang W.E."/>
            <person name="Higgs B.W."/>
            <person name="Demirev P."/>
            <person name="Lindquist J."/>
            <person name="Liem A."/>
            <person name="Fochler E."/>
            <person name="Read T.D."/>
            <person name="Tapia R."/>
            <person name="Johnson S."/>
            <person name="Bishop-Lilly K.A."/>
            <person name="Detter C."/>
            <person name="Han C."/>
            <person name="Sozhamannan S."/>
            <person name="Rosenzweig C.N."/>
            <person name="Skowronski E.W."/>
        </authorList>
    </citation>
    <scope>NUCLEOTIDE SEQUENCE [LARGE SCALE GENOMIC DNA]</scope>
    <source>
        <strain evidence="2 3">GYP-17</strain>
    </source>
</reference>
<comment type="caution">
    <text evidence="2">The sequence shown here is derived from an EMBL/GenBank/DDBJ whole genome shotgun (WGS) entry which is preliminary data.</text>
</comment>
<keyword evidence="3" id="KW-1185">Reference proteome</keyword>
<evidence type="ECO:0000313" key="3">
    <source>
        <dbReference type="Proteomes" id="UP000288405"/>
    </source>
</evidence>
<proteinExistence type="predicted"/>
<accession>A0A432WBQ3</accession>
<feature type="transmembrane region" description="Helical" evidence="1">
    <location>
        <begin position="31"/>
        <end position="54"/>
    </location>
</feature>
<dbReference type="Proteomes" id="UP000288405">
    <property type="component" value="Unassembled WGS sequence"/>
</dbReference>
<dbReference type="EMBL" id="PIPM01000011">
    <property type="protein sequence ID" value="RUO29483.1"/>
    <property type="molecule type" value="Genomic_DNA"/>
</dbReference>